<dbReference type="SMART" id="SM00185">
    <property type="entry name" value="ARM"/>
    <property type="match status" value="25"/>
</dbReference>
<dbReference type="SUPFAM" id="SSF54236">
    <property type="entry name" value="Ubiquitin-like"/>
    <property type="match status" value="1"/>
</dbReference>
<feature type="repeat" description="ARM" evidence="1">
    <location>
        <begin position="2402"/>
        <end position="2444"/>
    </location>
</feature>
<dbReference type="InterPro" id="IPR027417">
    <property type="entry name" value="P-loop_NTPase"/>
</dbReference>
<dbReference type="PROSITE" id="PS50053">
    <property type="entry name" value="UBIQUITIN_2"/>
    <property type="match status" value="1"/>
</dbReference>
<feature type="domain" description="Ubiquitin-like" evidence="3">
    <location>
        <begin position="387"/>
        <end position="457"/>
    </location>
</feature>
<feature type="repeat" description="ARM" evidence="1">
    <location>
        <begin position="2032"/>
        <end position="2074"/>
    </location>
</feature>
<feature type="repeat" description="ARM" evidence="1">
    <location>
        <begin position="2196"/>
        <end position="2238"/>
    </location>
</feature>
<dbReference type="InterPro" id="IPR029071">
    <property type="entry name" value="Ubiquitin-like_domsf"/>
</dbReference>
<comment type="caution">
    <text evidence="4">The sequence shown here is derived from an EMBL/GenBank/DDBJ whole genome shotgun (WGS) entry which is preliminary data.</text>
</comment>
<gene>
    <name evidence="4" type="ORF">AB1Y20_008778</name>
</gene>
<dbReference type="Gene3D" id="1.25.10.10">
    <property type="entry name" value="Leucine-rich Repeat Variant"/>
    <property type="match status" value="8"/>
</dbReference>
<dbReference type="InterPro" id="IPR000626">
    <property type="entry name" value="Ubiquitin-like_dom"/>
</dbReference>
<dbReference type="InterPro" id="IPR000225">
    <property type="entry name" value="Armadillo"/>
</dbReference>
<dbReference type="PANTHER" id="PTHR23315:SF7">
    <property type="entry name" value="U-BOX DOMAIN-CONTAINING PROTEIN 4"/>
    <property type="match status" value="1"/>
</dbReference>
<feature type="repeat" description="ARM" evidence="1">
    <location>
        <begin position="1867"/>
        <end position="1909"/>
    </location>
</feature>
<dbReference type="Pfam" id="PF25598">
    <property type="entry name" value="ARM_PUB"/>
    <property type="match status" value="2"/>
</dbReference>
<dbReference type="Pfam" id="PF25296">
    <property type="entry name" value="Decapeptide"/>
    <property type="match status" value="2"/>
</dbReference>
<dbReference type="CDD" id="cd17039">
    <property type="entry name" value="Ubl_ubiquitin_like"/>
    <property type="match status" value="1"/>
</dbReference>
<name>A0AB34IVJ0_PRYPA</name>
<dbReference type="InterPro" id="IPR058678">
    <property type="entry name" value="ARM_PUB"/>
</dbReference>
<evidence type="ECO:0000313" key="4">
    <source>
        <dbReference type="EMBL" id="KAL1505015.1"/>
    </source>
</evidence>
<feature type="repeat" description="ARM" evidence="1">
    <location>
        <begin position="2073"/>
        <end position="2115"/>
    </location>
</feature>
<feature type="compositionally biased region" description="Basic and acidic residues" evidence="2">
    <location>
        <begin position="475"/>
        <end position="497"/>
    </location>
</feature>
<feature type="repeat" description="ARM" evidence="1">
    <location>
        <begin position="2279"/>
        <end position="2321"/>
    </location>
</feature>
<organism evidence="4 5">
    <name type="scientific">Prymnesium parvum</name>
    <name type="common">Toxic golden alga</name>
    <dbReference type="NCBI Taxonomy" id="97485"/>
    <lineage>
        <taxon>Eukaryota</taxon>
        <taxon>Haptista</taxon>
        <taxon>Haptophyta</taxon>
        <taxon>Prymnesiophyceae</taxon>
        <taxon>Prymnesiales</taxon>
        <taxon>Prymnesiaceae</taxon>
        <taxon>Prymnesium</taxon>
    </lineage>
</organism>
<dbReference type="Gene3D" id="3.40.50.300">
    <property type="entry name" value="P-loop containing nucleotide triphosphate hydrolases"/>
    <property type="match status" value="1"/>
</dbReference>
<dbReference type="PROSITE" id="PS50176">
    <property type="entry name" value="ARM_REPEAT"/>
    <property type="match status" value="23"/>
</dbReference>
<feature type="repeat" description="ARM" evidence="1">
    <location>
        <begin position="2731"/>
        <end position="2773"/>
    </location>
</feature>
<feature type="repeat" description="ARM" evidence="1">
    <location>
        <begin position="2114"/>
        <end position="2156"/>
    </location>
</feature>
<feature type="repeat" description="ARM" evidence="1">
    <location>
        <begin position="2690"/>
        <end position="2732"/>
    </location>
</feature>
<protein>
    <recommendedName>
        <fullName evidence="3">Ubiquitin-like domain-containing protein</fullName>
    </recommendedName>
</protein>
<keyword evidence="5" id="KW-1185">Reference proteome</keyword>
<feature type="repeat" description="ARM" evidence="1">
    <location>
        <begin position="1826"/>
        <end position="1868"/>
    </location>
</feature>
<feature type="repeat" description="ARM" evidence="1">
    <location>
        <begin position="2155"/>
        <end position="2197"/>
    </location>
</feature>
<evidence type="ECO:0000259" key="3">
    <source>
        <dbReference type="PROSITE" id="PS50053"/>
    </source>
</evidence>
<feature type="repeat" description="ARM" evidence="1">
    <location>
        <begin position="2443"/>
        <end position="2485"/>
    </location>
</feature>
<feature type="repeat" description="ARM" evidence="1">
    <location>
        <begin position="2320"/>
        <end position="2362"/>
    </location>
</feature>
<dbReference type="EMBL" id="JBGBPQ010000019">
    <property type="protein sequence ID" value="KAL1505015.1"/>
    <property type="molecule type" value="Genomic_DNA"/>
</dbReference>
<evidence type="ECO:0000313" key="5">
    <source>
        <dbReference type="Proteomes" id="UP001515480"/>
    </source>
</evidence>
<dbReference type="Pfam" id="PF00514">
    <property type="entry name" value="Arm"/>
    <property type="match status" value="8"/>
</dbReference>
<feature type="repeat" description="ARM" evidence="1">
    <location>
        <begin position="2526"/>
        <end position="2568"/>
    </location>
</feature>
<feature type="repeat" description="ARM" evidence="1">
    <location>
        <begin position="1950"/>
        <end position="1992"/>
    </location>
</feature>
<dbReference type="InterPro" id="IPR016024">
    <property type="entry name" value="ARM-type_fold"/>
</dbReference>
<feature type="repeat" description="ARM" evidence="1">
    <location>
        <begin position="2361"/>
        <end position="2403"/>
    </location>
</feature>
<dbReference type="InterPro" id="IPR057481">
    <property type="entry name" value="Decapeptide"/>
</dbReference>
<feature type="repeat" description="ARM" evidence="1">
    <location>
        <begin position="2484"/>
        <end position="2526"/>
    </location>
</feature>
<dbReference type="SUPFAM" id="SSF52540">
    <property type="entry name" value="P-loop containing nucleoside triphosphate hydrolases"/>
    <property type="match status" value="1"/>
</dbReference>
<feature type="repeat" description="ARM" evidence="1">
    <location>
        <begin position="2608"/>
        <end position="2650"/>
    </location>
</feature>
<dbReference type="InterPro" id="IPR011989">
    <property type="entry name" value="ARM-like"/>
</dbReference>
<feature type="repeat" description="ARM" evidence="1">
    <location>
        <begin position="2567"/>
        <end position="2609"/>
    </location>
</feature>
<dbReference type="SUPFAM" id="SSF48371">
    <property type="entry name" value="ARM repeat"/>
    <property type="match status" value="4"/>
</dbReference>
<evidence type="ECO:0000256" key="2">
    <source>
        <dbReference type="SAM" id="MobiDB-lite"/>
    </source>
</evidence>
<feature type="repeat" description="ARM" evidence="1">
    <location>
        <begin position="1991"/>
        <end position="2033"/>
    </location>
</feature>
<feature type="repeat" description="ARM" evidence="1">
    <location>
        <begin position="2649"/>
        <end position="2691"/>
    </location>
</feature>
<accession>A0AB34IVJ0</accession>
<reference evidence="4 5" key="1">
    <citation type="journal article" date="2024" name="Science">
        <title>Giant polyketide synthase enzymes in the biosynthesis of giant marine polyether toxins.</title>
        <authorList>
            <person name="Fallon T.R."/>
            <person name="Shende V.V."/>
            <person name="Wierzbicki I.H."/>
            <person name="Pendleton A.L."/>
            <person name="Watervoot N.F."/>
            <person name="Auber R.P."/>
            <person name="Gonzalez D.J."/>
            <person name="Wisecaver J.H."/>
            <person name="Moore B.S."/>
        </authorList>
    </citation>
    <scope>NUCLEOTIDE SEQUENCE [LARGE SCALE GENOMIC DNA]</scope>
    <source>
        <strain evidence="4 5">12B1</strain>
    </source>
</reference>
<feature type="repeat" description="ARM" evidence="1">
    <location>
        <begin position="1908"/>
        <end position="1950"/>
    </location>
</feature>
<dbReference type="PANTHER" id="PTHR23315">
    <property type="entry name" value="U BOX DOMAIN-CONTAINING"/>
    <property type="match status" value="1"/>
</dbReference>
<sequence length="2801" mass="296826">MPKSRRATSVARMDCASVPAFHNPQLRNRQQISIEAPVLGLGKEQIADKATAGEQTDKAAQKYGMQNGKSGFGVDTTTWWYGRKSSIEARGKATEDVNGPTCDKARPTHLVLSELRIISALEALTRNKIVPAQTAAFHAVQTAPSAPQLLQFKQPPEASSWLADQGGGLAAAVEAAIPGLPLSFVFDPGREGNNCALSCTLQLLATSHLQIGLLKRYEALVNGSPAGLRDDLEVLRRRIEQLRAMSIGERHCDLFLKGSDGASETVFEVLRRLIQIACDGSTLPMDDEWYVSARDQSRCAEVGTRIPVGAVAAFLEQLPIHVAILTEFGEGNIVRRDTGTADMPFGGALLVRQHHLVLLATREKCFKEMPLIVGKMEEPSECKCDCVSVTLASRTSGILGHLTVPLSSNVGELVGVFAGSSGLDPHEMRVMLGGRCLDRRKSLRECGVEEGCSVLVVPCVTVGGGSSSKSRKSKVAPEHGRVSHKEALGEEEKRQRDQRLRQQRLNTCTRYPQAPDVSVSDMLLVLYENELVDVEIVSVTGYTASAKPVSGKIAVPSITIDLKCTPHASTDFVDSVHEYYILRTAYCKRLQERCGTMEDAITGMRLKTAEHLIHISIKTGARADLSTGQVATCGLQWADYESAKDIGQIAKLTESASPASLLFIAAPGTGKTWSATQLAFLIATDSGDTSEGRPPIVPLLVTVQELAKKADSLKTAKLGSQTSKRNVVLAFLQDNLAQNLGAEHAASVLSASKITQTDYLLLRAAYQLRLLVLIADGIDETPELKDEIQEVLNLFVSIGICVIATSRPEGVDVERWKDNFVFADLEVLSDEQQQQLITGQLTSQTAGKEFFHNLSKLTKIRREHERIYADIAIPDRAEGRWVESFTVPNFQFVNQKDGQRDASIRQKKNDGTFSIDRELIDDKTPSAEELKAMVKYSILPDGPKVAQNVAERLATLVIKRRRAFNQSTPPPATKLGEKALDYLRKHVPQTTAAALWPRIVARTDQIYLTIEGMLPVYMEVMKCLGENAGLDQGDLKLAPGLKDPVRVHEKALDDYVHDFDDWDDSIVIPETCVIDMLRGMAICSNGSTMKLLLDHMVQGFETEVAGKKARVSLLRCKNYFANGGKQEPTRFRRMNANLILKYDGAIVITELQIHQRAILKYNENAAAHGPYEFFRGSLADNYVKDMDEMLERTIIFLQEMAGVPVLLSMLVLIFKNLEVNSRMPLPASRFELYSQAIRAAIGGQRDQILRMLERVAIANHMANARHFGMDLIQKALAGLPPDVNTSLWSTAEGASELPLIKILEVGTLFQFKQLSFQESLFAQAYVNGTLTESMWNALDALEQPFFQNVFRIGGGTLLARALQRSGRRELALGKHGCSALFLCLPDALISPGGEPPIEILSLAGAKIDKAAAEKLATCVSKSSSLREIRLDTPVQIGQEEAHILTASCAARGKPCCLLGDVPVEKHGLLRDADAVLIAATIFSFMPPDSGRGAELCDRVLEARMVDVTVLLGKKPLAQVAGNFLQHLPQPHGLPPASHLKLAGYSAGQLKAMGVSAEVCKQLCYTIQEMRVGFSDAEVVALGYRPQVLKDGGFSAQECKAAGVSAKEAGFSAEQCRVEGFTATESGAAGFSAVELKDSGYSAQECRAAGISAKEAGFSAKQCKNELFSAADCKTAGFSAKVLKADAGFRAPELKGAGYGAGDLVDAGFPIPQLMAKCGYTPRQLHEVGVSARQLMEAGEDTPAALKAAGCTALEVLEAGNFSIVQMEAGGFTLNEVEMRAAEKKNLLKLIATLKGGDDRQKQEAACALCNLARNSDNNRIAIARAGGIKPLVTLVQSGADGQKEQAAAALCDLARNNDNQIAIASAGGIKPLVALVQSGTDGQKEKAAAALRYLARNDDNKIAIASAGGIKPLVALVQSGTDGQKEMAAWALRNLARNNENNKIAIASAGGIKPLVALVQSGTDGQKEHAAAALRNLAGNNDNQIAIASAGGIKPLVALVQSGTDGQKEQAALALRNLAGNNDNQIAIASAGGIKPLVALVQSGTDGQKEKAALALCNLARNNDNQIAIASAGGITPLVALVQSGTDGQKEMAAAALRYLARNNDNRIAIASAGGIKPLVALVQSGTDGQKEQAAAALRYLARNNDNQIAIASAGGIKPLVALVQSGTDGQKEQAAAALRYLARNDDNKIAIASAGGIKPLVALVQSGTDGQKEMAAAALRNLARNNENNRIAIASAGGIKPLVVLVQSGTDGQKEMAAWALRNLAGNNDNQIAIASAGGIKPLVALVQSGTDGQKEQAALALRNLAGNNDNQIAIASAGGIKPLVALVQSGTDGQKEKAALALCNLARNNDNQIAIASAGGITPLVALVQSGTDGQKEMAAAALRYLARNNDNRIAIASAGGIKPLVALVQSGTDGQKEQAAAALRYLARNNDNQIAIASAGGIKPLVALVQSGTDGQKEQAAAALRYLARNDDNKIAIASAGGIKPLVALVQSGTDGQKEMAAAALRNLARNNENNRIAIASAGGIKPLVVLVQSGTDGQKEMAAWALRNLAGNNDNQIAIASAGGIKPLVALVQSGTDGQKEQAAAALCNLARNNDNQIAIGSAGGIKPLVALVQSGTDGQKEQAAWALCDLARNDDNKIAIASAGGIKPLVALVQSGTDGQKEQAAAALCNLACNNDNQIAIASAGGIKPLVALVQSGTDGQKEMAAAALRNLARNNDNQIAIASAGGIKPLVALVQSGTDGQKEMAAAALRNLARNNDNRIAIARAGGIKPLETLVQSGTDGQKERAATALRVLQP</sequence>
<evidence type="ECO:0000256" key="1">
    <source>
        <dbReference type="PROSITE-ProRule" id="PRU00259"/>
    </source>
</evidence>
<feature type="repeat" description="ARM" evidence="1">
    <location>
        <begin position="2238"/>
        <end position="2280"/>
    </location>
</feature>
<dbReference type="Proteomes" id="UP001515480">
    <property type="component" value="Unassembled WGS sequence"/>
</dbReference>
<feature type="region of interest" description="Disordered" evidence="2">
    <location>
        <begin position="464"/>
        <end position="497"/>
    </location>
</feature>
<proteinExistence type="predicted"/>